<evidence type="ECO:0000313" key="1">
    <source>
        <dbReference type="EMBL" id="WOE67594.1"/>
    </source>
</evidence>
<proteinExistence type="predicted"/>
<gene>
    <name evidence="1" type="ORF">RY972_05875</name>
</gene>
<name>A0ABZ0FDU7_9GAMM</name>
<evidence type="ECO:0000313" key="2">
    <source>
        <dbReference type="Proteomes" id="UP001302667"/>
    </source>
</evidence>
<evidence type="ECO:0008006" key="3">
    <source>
        <dbReference type="Google" id="ProtNLM"/>
    </source>
</evidence>
<dbReference type="RefSeq" id="WP_317103656.1">
    <property type="nucleotide sequence ID" value="NZ_CP136584.1"/>
</dbReference>
<dbReference type="Gene3D" id="1.25.40.10">
    <property type="entry name" value="Tetratricopeptide repeat domain"/>
    <property type="match status" value="1"/>
</dbReference>
<protein>
    <recommendedName>
        <fullName evidence="3">Sel1 repeat family protein</fullName>
    </recommendedName>
</protein>
<organism evidence="1 2">
    <name type="scientific">Aeromonas allosaccharophila</name>
    <dbReference type="NCBI Taxonomy" id="656"/>
    <lineage>
        <taxon>Bacteria</taxon>
        <taxon>Pseudomonadati</taxon>
        <taxon>Pseudomonadota</taxon>
        <taxon>Gammaproteobacteria</taxon>
        <taxon>Aeromonadales</taxon>
        <taxon>Aeromonadaceae</taxon>
        <taxon>Aeromonas</taxon>
    </lineage>
</organism>
<sequence length="368" mass="40891">MTIKELAYSVQQHLQAKTATSFKRSHIYELLAASFGFNSQAAFSVDTVLTEFCRNDSRSVPQTSSIRRRCIELGYQPDIAILVTSALDSFLTERKIGIASISSLSSRLRGEFLDEDYELEYDEDQLFNSSDEAFGPLLLDGLDSAAIKGNALAHYALALIYAPDDEDYLGAGSSYWYAQRQQGRVLTGVEEEWAEAHAYRLAQAQKYAHHLKEAGRLGHQDALLDLADRFDDPSFFEQSCHDVDADPAAVADIAERMGRPADVRHWLTIAAENGDTDAMLQLIEEHDHGDLQRCWTWVYLSQLVGTDLSQDAHYAINEDGSDYDDDVGGTVYVAGRDGVDLAPLAPAQDAIAKLAAQRLFKQIEQNVR</sequence>
<dbReference type="InterPro" id="IPR011990">
    <property type="entry name" value="TPR-like_helical_dom_sf"/>
</dbReference>
<keyword evidence="2" id="KW-1185">Reference proteome</keyword>
<reference evidence="1 2" key="1">
    <citation type="submission" date="2023-10" db="EMBL/GenBank/DDBJ databases">
        <title>Genome analysis of psychrotrophic aerobic bacterium Aeromonas allosaccharophila BIM B-1809 isolated from infected fish.</title>
        <authorList>
            <person name="Leanovich S.I."/>
            <person name="Sidarenka A.V."/>
            <person name="Akhremchuk A.E."/>
            <person name="Sikolenko M.A."/>
            <person name="Valentovich L.N."/>
        </authorList>
    </citation>
    <scope>NUCLEOTIDE SEQUENCE [LARGE SCALE GENOMIC DNA]</scope>
    <source>
        <strain evidence="1 2">BIM B-1809</strain>
    </source>
</reference>
<dbReference type="Proteomes" id="UP001302667">
    <property type="component" value="Chromosome"/>
</dbReference>
<accession>A0ABZ0FDU7</accession>
<dbReference type="EMBL" id="CP136584">
    <property type="protein sequence ID" value="WOE67594.1"/>
    <property type="molecule type" value="Genomic_DNA"/>
</dbReference>